<dbReference type="InterPro" id="IPR042099">
    <property type="entry name" value="ANL_N_sf"/>
</dbReference>
<comment type="caution">
    <text evidence="2">The sequence shown here is derived from an EMBL/GenBank/DDBJ whole genome shotgun (WGS) entry which is preliminary data.</text>
</comment>
<proteinExistence type="predicted"/>
<evidence type="ECO:0000313" key="2">
    <source>
        <dbReference type="EMBL" id="EKC43853.1"/>
    </source>
</evidence>
<gene>
    <name evidence="2" type="ORF">OBE_17786</name>
</gene>
<dbReference type="EMBL" id="AJWZ01011869">
    <property type="protein sequence ID" value="EKC43853.1"/>
    <property type="molecule type" value="Genomic_DNA"/>
</dbReference>
<evidence type="ECO:0000259" key="1">
    <source>
        <dbReference type="Pfam" id="PF00501"/>
    </source>
</evidence>
<dbReference type="Gene3D" id="3.40.50.12780">
    <property type="entry name" value="N-terminal domain of ligase-like"/>
    <property type="match status" value="1"/>
</dbReference>
<dbReference type="PRINTS" id="PR00154">
    <property type="entry name" value="AMPBINDING"/>
</dbReference>
<organism evidence="2">
    <name type="scientific">human gut metagenome</name>
    <dbReference type="NCBI Taxonomy" id="408170"/>
    <lineage>
        <taxon>unclassified sequences</taxon>
        <taxon>metagenomes</taxon>
        <taxon>organismal metagenomes</taxon>
    </lineage>
</organism>
<dbReference type="InterPro" id="IPR020845">
    <property type="entry name" value="AMP-binding_CS"/>
</dbReference>
<dbReference type="PANTHER" id="PTHR45398:SF1">
    <property type="entry name" value="ENZYME, PUTATIVE (JCVI)-RELATED"/>
    <property type="match status" value="1"/>
</dbReference>
<dbReference type="InterPro" id="IPR020459">
    <property type="entry name" value="AMP-binding"/>
</dbReference>
<dbReference type="PANTHER" id="PTHR45398">
    <property type="match status" value="1"/>
</dbReference>
<dbReference type="InterPro" id="IPR000873">
    <property type="entry name" value="AMP-dep_synth/lig_dom"/>
</dbReference>
<dbReference type="SUPFAM" id="SSF56801">
    <property type="entry name" value="Acetyl-CoA synthetase-like"/>
    <property type="match status" value="1"/>
</dbReference>
<dbReference type="GO" id="GO:0016874">
    <property type="term" value="F:ligase activity"/>
    <property type="evidence" value="ECO:0007669"/>
    <property type="project" value="UniProtKB-KW"/>
</dbReference>
<sequence>MDTAECVNPEVIFKVEGDMDFDGYNVKNLDSIKKIIEEEQEEYCPEWATKPEDTYYILFTSGSTGKPKGVKITFDCLNNYLDWSVNLGSSKQDKEGKNFVNQAPFSFDLSVMDLYTSLACGGTLHT</sequence>
<accession>K1RDX4</accession>
<dbReference type="PROSITE" id="PS00455">
    <property type="entry name" value="AMP_BINDING"/>
    <property type="match status" value="1"/>
</dbReference>
<dbReference type="Pfam" id="PF00501">
    <property type="entry name" value="AMP-binding"/>
    <property type="match status" value="1"/>
</dbReference>
<dbReference type="AlphaFoldDB" id="K1RDX4"/>
<protein>
    <submittedName>
        <fullName evidence="2">Protein containing AMP-dependent synthetase and ligase domain protein</fullName>
    </submittedName>
</protein>
<feature type="non-terminal residue" evidence="2">
    <location>
        <position position="126"/>
    </location>
</feature>
<reference evidence="2" key="1">
    <citation type="journal article" date="2013" name="Environ. Microbiol.">
        <title>Microbiota from the distal guts of lean and obese adolescents exhibit partial functional redundancy besides clear differences in community structure.</title>
        <authorList>
            <person name="Ferrer M."/>
            <person name="Ruiz A."/>
            <person name="Lanza F."/>
            <person name="Haange S.B."/>
            <person name="Oberbach A."/>
            <person name="Till H."/>
            <person name="Bargiela R."/>
            <person name="Campoy C."/>
            <person name="Segura M.T."/>
            <person name="Richter M."/>
            <person name="von Bergen M."/>
            <person name="Seifert J."/>
            <person name="Suarez A."/>
        </authorList>
    </citation>
    <scope>NUCLEOTIDE SEQUENCE</scope>
</reference>
<feature type="domain" description="AMP-dependent synthetase/ligase" evidence="1">
    <location>
        <begin position="39"/>
        <end position="125"/>
    </location>
</feature>
<keyword evidence="2" id="KW-0436">Ligase</keyword>
<name>K1RDX4_9ZZZZ</name>